<reference evidence="2" key="1">
    <citation type="submission" date="2019-06" db="EMBL/GenBank/DDBJ databases">
        <authorList>
            <person name="Murdoch R.W."/>
            <person name="Fathepure B."/>
        </authorList>
    </citation>
    <scope>NUCLEOTIDE SEQUENCE</scope>
</reference>
<accession>A0A5B8RA28</accession>
<gene>
    <name evidence="2" type="ORF">KBTEX_01086</name>
</gene>
<dbReference type="AlphaFoldDB" id="A0A5B8RA28"/>
<proteinExistence type="predicted"/>
<feature type="transmembrane region" description="Helical" evidence="1">
    <location>
        <begin position="29"/>
        <end position="51"/>
    </location>
</feature>
<keyword evidence="1" id="KW-0472">Membrane</keyword>
<dbReference type="EMBL" id="MN079088">
    <property type="protein sequence ID" value="QEA04778.1"/>
    <property type="molecule type" value="Genomic_DNA"/>
</dbReference>
<organism evidence="2">
    <name type="scientific">uncultured organism</name>
    <dbReference type="NCBI Taxonomy" id="155900"/>
    <lineage>
        <taxon>unclassified sequences</taxon>
        <taxon>environmental samples</taxon>
    </lineage>
</organism>
<keyword evidence="1" id="KW-1133">Transmembrane helix</keyword>
<name>A0A5B8RA28_9ZZZZ</name>
<sequence>MNAENRKVPTPDNDLRTGTLMHQSLEMQAAARGAVTLYLISAALRALFRAARALRRRARRRDGGAAALPQRCRGTP</sequence>
<keyword evidence="1" id="KW-0812">Transmembrane</keyword>
<evidence type="ECO:0000313" key="2">
    <source>
        <dbReference type="EMBL" id="QEA04778.1"/>
    </source>
</evidence>
<evidence type="ECO:0000256" key="1">
    <source>
        <dbReference type="SAM" id="Phobius"/>
    </source>
</evidence>
<protein>
    <submittedName>
        <fullName evidence="2">Uncharacterized protein</fullName>
    </submittedName>
</protein>